<proteinExistence type="predicted"/>
<feature type="compositionally biased region" description="Basic and acidic residues" evidence="1">
    <location>
        <begin position="1"/>
        <end position="23"/>
    </location>
</feature>
<dbReference type="Proteomes" id="UP000053268">
    <property type="component" value="Unassembled WGS sequence"/>
</dbReference>
<evidence type="ECO:0000256" key="1">
    <source>
        <dbReference type="SAM" id="MobiDB-lite"/>
    </source>
</evidence>
<protein>
    <submittedName>
        <fullName evidence="2">Uncharacterized protein</fullName>
    </submittedName>
</protein>
<name>A0A194PK06_PAPXU</name>
<dbReference type="AlphaFoldDB" id="A0A194PK06"/>
<evidence type="ECO:0000313" key="3">
    <source>
        <dbReference type="Proteomes" id="UP000053268"/>
    </source>
</evidence>
<evidence type="ECO:0000313" key="2">
    <source>
        <dbReference type="EMBL" id="KPI91425.1"/>
    </source>
</evidence>
<keyword evidence="3" id="KW-1185">Reference proteome</keyword>
<accession>A0A194PK06</accession>
<sequence length="139" mass="15909">MFGFRTPDRRTDRAAASDSDRALSPRSDPSPGESQNERRNIENWELEREQTKDKSKAPVKRIILTKDPKAATRRVSFDSSSPPKYATKLAEARACVTKAKINLGLSRNTKTEIKEAVTQAVERLYLVRPHIDWAYCRQY</sequence>
<gene>
    <name evidence="2" type="ORF">RR46_14929</name>
</gene>
<feature type="region of interest" description="Disordered" evidence="1">
    <location>
        <begin position="1"/>
        <end position="57"/>
    </location>
</feature>
<dbReference type="EMBL" id="KQ459606">
    <property type="protein sequence ID" value="KPI91425.1"/>
    <property type="molecule type" value="Genomic_DNA"/>
</dbReference>
<reference evidence="2 3" key="1">
    <citation type="journal article" date="2015" name="Nat. Commun.">
        <title>Outbred genome sequencing and CRISPR/Cas9 gene editing in butterflies.</title>
        <authorList>
            <person name="Li X."/>
            <person name="Fan D."/>
            <person name="Zhang W."/>
            <person name="Liu G."/>
            <person name="Zhang L."/>
            <person name="Zhao L."/>
            <person name="Fang X."/>
            <person name="Chen L."/>
            <person name="Dong Y."/>
            <person name="Chen Y."/>
            <person name="Ding Y."/>
            <person name="Zhao R."/>
            <person name="Feng M."/>
            <person name="Zhu Y."/>
            <person name="Feng Y."/>
            <person name="Jiang X."/>
            <person name="Zhu D."/>
            <person name="Xiang H."/>
            <person name="Feng X."/>
            <person name="Li S."/>
            <person name="Wang J."/>
            <person name="Zhang G."/>
            <person name="Kronforst M.R."/>
            <person name="Wang W."/>
        </authorList>
    </citation>
    <scope>NUCLEOTIDE SEQUENCE [LARGE SCALE GENOMIC DNA]</scope>
    <source>
        <strain evidence="2">Ya'a_city_454_Px</strain>
        <tissue evidence="2">Whole body</tissue>
    </source>
</reference>
<organism evidence="2 3">
    <name type="scientific">Papilio xuthus</name>
    <name type="common">Asian swallowtail butterfly</name>
    <dbReference type="NCBI Taxonomy" id="66420"/>
    <lineage>
        <taxon>Eukaryota</taxon>
        <taxon>Metazoa</taxon>
        <taxon>Ecdysozoa</taxon>
        <taxon>Arthropoda</taxon>
        <taxon>Hexapoda</taxon>
        <taxon>Insecta</taxon>
        <taxon>Pterygota</taxon>
        <taxon>Neoptera</taxon>
        <taxon>Endopterygota</taxon>
        <taxon>Lepidoptera</taxon>
        <taxon>Glossata</taxon>
        <taxon>Ditrysia</taxon>
        <taxon>Papilionoidea</taxon>
        <taxon>Papilionidae</taxon>
        <taxon>Papilioninae</taxon>
        <taxon>Papilio</taxon>
    </lineage>
</organism>
<feature type="compositionally biased region" description="Basic and acidic residues" evidence="1">
    <location>
        <begin position="35"/>
        <end position="56"/>
    </location>
</feature>